<organism evidence="4 5">
    <name type="scientific">Gossypium hirsutum</name>
    <name type="common">Upland cotton</name>
    <name type="synonym">Gossypium mexicanum</name>
    <dbReference type="NCBI Taxonomy" id="3635"/>
    <lineage>
        <taxon>Eukaryota</taxon>
        <taxon>Viridiplantae</taxon>
        <taxon>Streptophyta</taxon>
        <taxon>Embryophyta</taxon>
        <taxon>Tracheophyta</taxon>
        <taxon>Spermatophyta</taxon>
        <taxon>Magnoliopsida</taxon>
        <taxon>eudicotyledons</taxon>
        <taxon>Gunneridae</taxon>
        <taxon>Pentapetalae</taxon>
        <taxon>rosids</taxon>
        <taxon>malvids</taxon>
        <taxon>Malvales</taxon>
        <taxon>Malvaceae</taxon>
        <taxon>Malvoideae</taxon>
        <taxon>Gossypium</taxon>
    </lineage>
</organism>
<evidence type="ECO:0000256" key="1">
    <source>
        <dbReference type="ARBA" id="ARBA00007692"/>
    </source>
</evidence>
<keyword evidence="2" id="KW-0804">Transcription</keyword>
<keyword evidence="3" id="KW-0809">Transit peptide</keyword>
<evidence type="ECO:0000313" key="4">
    <source>
        <dbReference type="Proteomes" id="UP000818029"/>
    </source>
</evidence>
<dbReference type="GeneID" id="107963495"/>
<dbReference type="PANTHER" id="PTHR13068:SF151">
    <property type="entry name" value="TRANSCRIPTION TERMINATION FACTOR MTERF9, CHLOROPLASTIC"/>
    <property type="match status" value="1"/>
</dbReference>
<dbReference type="FunFam" id="1.25.70.10:FF:000015">
    <property type="entry name" value="Mitochondrial transcription termination factor family protein"/>
    <property type="match status" value="1"/>
</dbReference>
<evidence type="ECO:0000256" key="3">
    <source>
        <dbReference type="ARBA" id="ARBA00022946"/>
    </source>
</evidence>
<dbReference type="AlphaFoldDB" id="A0A1U8PYY1"/>
<reference evidence="5" key="2">
    <citation type="submission" date="2025-08" db="UniProtKB">
        <authorList>
            <consortium name="RefSeq"/>
        </authorList>
    </citation>
    <scope>IDENTIFICATION</scope>
</reference>
<dbReference type="STRING" id="3635.A0A1U8PYY1"/>
<dbReference type="RefSeq" id="XP_016755479.1">
    <property type="nucleotide sequence ID" value="XM_016899990.2"/>
</dbReference>
<comment type="similarity">
    <text evidence="1">Belongs to the mTERF family.</text>
</comment>
<dbReference type="Gene3D" id="1.25.70.10">
    <property type="entry name" value="Transcription termination factor 3, mitochondrial"/>
    <property type="match status" value="1"/>
</dbReference>
<dbReference type="GO" id="GO:0003676">
    <property type="term" value="F:nucleic acid binding"/>
    <property type="evidence" value="ECO:0007669"/>
    <property type="project" value="InterPro"/>
</dbReference>
<dbReference type="Pfam" id="PF02536">
    <property type="entry name" value="mTERF"/>
    <property type="match status" value="1"/>
</dbReference>
<dbReference type="Proteomes" id="UP000818029">
    <property type="component" value="Chromosome A06"/>
</dbReference>
<gene>
    <name evidence="5" type="primary">LOC107963495</name>
</gene>
<accession>A0A1U8PYY1</accession>
<protein>
    <submittedName>
        <fullName evidence="5">Transcription termination factor MTERF6, chloroplastic/mitochondrial</fullName>
    </submittedName>
</protein>
<dbReference type="PaxDb" id="3635-A0A1U8PYY1"/>
<dbReference type="PANTHER" id="PTHR13068">
    <property type="entry name" value="CGI-12 PROTEIN-RELATED"/>
    <property type="match status" value="1"/>
</dbReference>
<sequence length="220" mass="25126">MVDQFGELGIRNKKFGRVIAKSPQLLLKKLQEFLQVVLFFEGLGLDQETVGKLVSRCPEVFAANIDTTLKKKVEFLAEFGISNDHLPRVIKKYPEVLVSDVNKTLLPRINYLMEMGLSRRQIALMIHRFPPLLGYSIEEVLKPKLNFPLNTIGKPAKDVVGYPRYFSYSLEKKIKPRFWVLKGRNIECSLEVMLGKNDEEFAAEFMGVGRMLVSPSATFQ</sequence>
<dbReference type="InterPro" id="IPR003690">
    <property type="entry name" value="MTERF"/>
</dbReference>
<evidence type="ECO:0000256" key="2">
    <source>
        <dbReference type="ARBA" id="ARBA00022472"/>
    </source>
</evidence>
<dbReference type="KEGG" id="ghi:107963495"/>
<evidence type="ECO:0000313" key="5">
    <source>
        <dbReference type="RefSeq" id="XP_016755479.1"/>
    </source>
</evidence>
<keyword evidence="2" id="KW-0806">Transcription termination</keyword>
<dbReference type="InterPro" id="IPR038538">
    <property type="entry name" value="MTERF_sf"/>
</dbReference>
<name>A0A1U8PYY1_GOSHI</name>
<keyword evidence="4" id="KW-1185">Reference proteome</keyword>
<reference evidence="4" key="1">
    <citation type="journal article" date="2020" name="Nat. Genet.">
        <title>Genomic diversifications of five Gossypium allopolyploid species and their impact on cotton improvement.</title>
        <authorList>
            <person name="Chen Z.J."/>
            <person name="Sreedasyam A."/>
            <person name="Ando A."/>
            <person name="Song Q."/>
            <person name="De Santiago L.M."/>
            <person name="Hulse-Kemp A.M."/>
            <person name="Ding M."/>
            <person name="Ye W."/>
            <person name="Kirkbride R.C."/>
            <person name="Jenkins J."/>
            <person name="Plott C."/>
            <person name="Lovell J."/>
            <person name="Lin Y.M."/>
            <person name="Vaughn R."/>
            <person name="Liu B."/>
            <person name="Simpson S."/>
            <person name="Scheffler B.E."/>
            <person name="Wen L."/>
            <person name="Saski C.A."/>
            <person name="Grover C.E."/>
            <person name="Hu G."/>
            <person name="Conover J.L."/>
            <person name="Carlson J.W."/>
            <person name="Shu S."/>
            <person name="Boston L.B."/>
            <person name="Williams M."/>
            <person name="Peterson D.G."/>
            <person name="McGee K."/>
            <person name="Jones D.C."/>
            <person name="Wendel J.F."/>
            <person name="Stelly D.M."/>
            <person name="Grimwood J."/>
            <person name="Schmutz J."/>
        </authorList>
    </citation>
    <scope>NUCLEOTIDE SEQUENCE [LARGE SCALE GENOMIC DNA]</scope>
    <source>
        <strain evidence="4">cv. TM-1</strain>
    </source>
</reference>
<keyword evidence="2" id="KW-0805">Transcription regulation</keyword>
<dbReference type="SMART" id="SM00733">
    <property type="entry name" value="Mterf"/>
    <property type="match status" value="5"/>
</dbReference>
<dbReference type="GO" id="GO:0006353">
    <property type="term" value="P:DNA-templated transcription termination"/>
    <property type="evidence" value="ECO:0007669"/>
    <property type="project" value="UniProtKB-KW"/>
</dbReference>
<proteinExistence type="inferred from homology"/>